<accession>A0ABD3PHW5</accession>
<comment type="subcellular location">
    <subcellularLocation>
        <location evidence="1">Endomembrane system</location>
        <topology evidence="1">Multi-pass membrane protein</topology>
    </subcellularLocation>
</comment>
<feature type="transmembrane region" description="Helical" evidence="8">
    <location>
        <begin position="82"/>
        <end position="108"/>
    </location>
</feature>
<feature type="transmembrane region" description="Helical" evidence="8">
    <location>
        <begin position="536"/>
        <end position="558"/>
    </location>
</feature>
<feature type="transmembrane region" description="Helical" evidence="8">
    <location>
        <begin position="40"/>
        <end position="62"/>
    </location>
</feature>
<name>A0ABD3PHW5_9STRA</name>
<dbReference type="AlphaFoldDB" id="A0ABD3PHW5"/>
<dbReference type="InterPro" id="IPR011992">
    <property type="entry name" value="EF-hand-dom_pair"/>
</dbReference>
<dbReference type="GO" id="GO:0015368">
    <property type="term" value="F:calcium:monoatomic cation antiporter activity"/>
    <property type="evidence" value="ECO:0007669"/>
    <property type="project" value="UniProtKB-ARBA"/>
</dbReference>
<dbReference type="SMART" id="SM00054">
    <property type="entry name" value="EFh"/>
    <property type="match status" value="2"/>
</dbReference>
<dbReference type="EMBL" id="JALLPJ020000600">
    <property type="protein sequence ID" value="KAL3787685.1"/>
    <property type="molecule type" value="Genomic_DNA"/>
</dbReference>
<dbReference type="SUPFAM" id="SSF47473">
    <property type="entry name" value="EF-hand"/>
    <property type="match status" value="1"/>
</dbReference>
<reference evidence="10 11" key="1">
    <citation type="submission" date="2024-10" db="EMBL/GenBank/DDBJ databases">
        <title>Updated reference genomes for cyclostephanoid diatoms.</title>
        <authorList>
            <person name="Roberts W.R."/>
            <person name="Alverson A.J."/>
        </authorList>
    </citation>
    <scope>NUCLEOTIDE SEQUENCE [LARGE SCALE GENOMIC DNA]</scope>
    <source>
        <strain evidence="10 11">AJA010-31</strain>
    </source>
</reference>
<evidence type="ECO:0000256" key="7">
    <source>
        <dbReference type="ARBA" id="ARBA00023136"/>
    </source>
</evidence>
<keyword evidence="11" id="KW-1185">Reference proteome</keyword>
<dbReference type="Proteomes" id="UP001530400">
    <property type="component" value="Unassembled WGS sequence"/>
</dbReference>
<feature type="transmembrane region" description="Helical" evidence="8">
    <location>
        <begin position="186"/>
        <end position="203"/>
    </location>
</feature>
<evidence type="ECO:0000256" key="2">
    <source>
        <dbReference type="ARBA" id="ARBA00022448"/>
    </source>
</evidence>
<feature type="transmembrane region" description="Helical" evidence="8">
    <location>
        <begin position="154"/>
        <end position="174"/>
    </location>
</feature>
<feature type="domain" description="EF-hand" evidence="9">
    <location>
        <begin position="319"/>
        <end position="354"/>
    </location>
</feature>
<protein>
    <recommendedName>
        <fullName evidence="9">EF-hand domain-containing protein</fullName>
    </recommendedName>
</protein>
<dbReference type="PROSITE" id="PS50222">
    <property type="entry name" value="EF_HAND_2"/>
    <property type="match status" value="2"/>
</dbReference>
<dbReference type="PANTHER" id="PTHR31503:SF36">
    <property type="entry name" value="SODIUM_CALCIUM EXCHANGER MEMBRANE REGION DOMAIN-CONTAINING PROTEIN"/>
    <property type="match status" value="1"/>
</dbReference>
<dbReference type="InterPro" id="IPR018247">
    <property type="entry name" value="EF_Hand_1_Ca_BS"/>
</dbReference>
<evidence type="ECO:0000256" key="3">
    <source>
        <dbReference type="ARBA" id="ARBA00022692"/>
    </source>
</evidence>
<keyword evidence="5 8" id="KW-1133">Transmembrane helix</keyword>
<evidence type="ECO:0000256" key="4">
    <source>
        <dbReference type="ARBA" id="ARBA00022837"/>
    </source>
</evidence>
<dbReference type="PROSITE" id="PS00018">
    <property type="entry name" value="EF_HAND_1"/>
    <property type="match status" value="2"/>
</dbReference>
<feature type="domain" description="EF-hand" evidence="9">
    <location>
        <begin position="283"/>
        <end position="318"/>
    </location>
</feature>
<dbReference type="GO" id="GO:0016020">
    <property type="term" value="C:membrane"/>
    <property type="evidence" value="ECO:0007669"/>
    <property type="project" value="UniProtKB-ARBA"/>
</dbReference>
<feature type="transmembrane region" description="Helical" evidence="8">
    <location>
        <begin position="444"/>
        <end position="467"/>
    </location>
</feature>
<gene>
    <name evidence="10" type="ORF">ACHAWO_000485</name>
</gene>
<feature type="transmembrane region" description="Helical" evidence="8">
    <location>
        <begin position="479"/>
        <end position="502"/>
    </location>
</feature>
<keyword evidence="7 8" id="KW-0472">Membrane</keyword>
<organism evidence="10 11">
    <name type="scientific">Cyclotella atomus</name>
    <dbReference type="NCBI Taxonomy" id="382360"/>
    <lineage>
        <taxon>Eukaryota</taxon>
        <taxon>Sar</taxon>
        <taxon>Stramenopiles</taxon>
        <taxon>Ochrophyta</taxon>
        <taxon>Bacillariophyta</taxon>
        <taxon>Coscinodiscophyceae</taxon>
        <taxon>Thalassiosirophycidae</taxon>
        <taxon>Stephanodiscales</taxon>
        <taxon>Stephanodiscaceae</taxon>
        <taxon>Cyclotella</taxon>
    </lineage>
</organism>
<dbReference type="Pfam" id="PF13499">
    <property type="entry name" value="EF-hand_7"/>
    <property type="match status" value="1"/>
</dbReference>
<keyword evidence="6" id="KW-0406">Ion transport</keyword>
<dbReference type="CDD" id="cd00051">
    <property type="entry name" value="EFh"/>
    <property type="match status" value="1"/>
</dbReference>
<sequence>MGIPSIDPAEVGATGLLWLLISYGYILYQASNLISEGSDLLLLVPSMAGLVGGLVLPLLGAVPDGAIMLFSGLGDVEEAQETLSVGVGALAGSTIMLLTVPWALSVYYGRVDYDEKDYTPNYKKAPKLTKDESWSDLEVTGVVLTDEVNRGARLMVMTTLPYFLIQVPAFFLSGDRQTVSNGEKNWALGGFLLCIVFFVYYMSKQLEMSNQGADKLKRIAVTKEAMQKGAISLSGALASQISEIEKSKSGQQVVSENTKLLATHGRQDSLLAKLETPPQVATYLKTILGEVFKTYDSDGNGTLGKKEFSTFLSDFHENIQPDHVSQVFSVCDQDNSGVIDYDEFIAACYAIIKQRASNNEPNTHRTKTIKEVGSSMLDKKNDDADEEEEIPEEFTDLSPDEQQRAIKRRAFTMLIVGTTLVLLFSDPMVDVLSETANRIGVPAFYVSFMLAPLASNASEVIASTYYAQKKTSKSITISLTALEGAASMNNTFCLSIFMALIYFRGLAWQYSAETIAIILVQFGMGAWALRNKMSAFTAMIVLALFPLSVLFVALLEYLGMD</sequence>
<proteinExistence type="predicted"/>
<dbReference type="PANTHER" id="PTHR31503">
    <property type="entry name" value="VACUOLAR CALCIUM ION TRANSPORTER"/>
    <property type="match status" value="1"/>
</dbReference>
<evidence type="ECO:0000313" key="10">
    <source>
        <dbReference type="EMBL" id="KAL3787685.1"/>
    </source>
</evidence>
<evidence type="ECO:0000259" key="9">
    <source>
        <dbReference type="PROSITE" id="PS50222"/>
    </source>
</evidence>
<feature type="transmembrane region" description="Helical" evidence="8">
    <location>
        <begin position="12"/>
        <end position="28"/>
    </location>
</feature>
<keyword evidence="2" id="KW-0813">Transport</keyword>
<dbReference type="GO" id="GO:0012505">
    <property type="term" value="C:endomembrane system"/>
    <property type="evidence" value="ECO:0007669"/>
    <property type="project" value="UniProtKB-SubCell"/>
</dbReference>
<dbReference type="InterPro" id="IPR004837">
    <property type="entry name" value="NaCa_Exmemb"/>
</dbReference>
<feature type="transmembrane region" description="Helical" evidence="8">
    <location>
        <begin position="508"/>
        <end position="529"/>
    </location>
</feature>
<evidence type="ECO:0000256" key="6">
    <source>
        <dbReference type="ARBA" id="ARBA00023065"/>
    </source>
</evidence>
<keyword evidence="3 8" id="KW-0812">Transmembrane</keyword>
<comment type="caution">
    <text evidence="10">The sequence shown here is derived from an EMBL/GenBank/DDBJ whole genome shotgun (WGS) entry which is preliminary data.</text>
</comment>
<dbReference type="InterPro" id="IPR004713">
    <property type="entry name" value="CaH_exchang"/>
</dbReference>
<feature type="transmembrane region" description="Helical" evidence="8">
    <location>
        <begin position="410"/>
        <end position="429"/>
    </location>
</feature>
<dbReference type="Pfam" id="PF01699">
    <property type="entry name" value="Na_Ca_ex"/>
    <property type="match status" value="1"/>
</dbReference>
<dbReference type="Gene3D" id="1.10.238.10">
    <property type="entry name" value="EF-hand"/>
    <property type="match status" value="1"/>
</dbReference>
<evidence type="ECO:0000256" key="5">
    <source>
        <dbReference type="ARBA" id="ARBA00022989"/>
    </source>
</evidence>
<evidence type="ECO:0000256" key="8">
    <source>
        <dbReference type="SAM" id="Phobius"/>
    </source>
</evidence>
<evidence type="ECO:0000313" key="11">
    <source>
        <dbReference type="Proteomes" id="UP001530400"/>
    </source>
</evidence>
<evidence type="ECO:0000256" key="1">
    <source>
        <dbReference type="ARBA" id="ARBA00004127"/>
    </source>
</evidence>
<dbReference type="InterPro" id="IPR002048">
    <property type="entry name" value="EF_hand_dom"/>
</dbReference>
<keyword evidence="4" id="KW-0106">Calcium</keyword>